<reference evidence="2" key="1">
    <citation type="submission" date="2022-05" db="EMBL/GenBank/DDBJ databases">
        <title>Complete genome sequence of toluene-degrading Gulosibacter sediminis strain ACHW.36C.</title>
        <authorList>
            <person name="Wai A.C."/>
            <person name="Lai G.K."/>
            <person name="Griffin S.D."/>
            <person name="Leung F.C."/>
        </authorList>
    </citation>
    <scope>NUCLEOTIDE SEQUENCE [LARGE SCALE GENOMIC DNA]</scope>
    <source>
        <strain evidence="2">ACHW.36C</strain>
    </source>
</reference>
<organism evidence="2">
    <name type="scientific">Gulosibacter sediminis</name>
    <dbReference type="NCBI Taxonomy" id="1729695"/>
    <lineage>
        <taxon>Bacteria</taxon>
        <taxon>Bacillati</taxon>
        <taxon>Actinomycetota</taxon>
        <taxon>Actinomycetes</taxon>
        <taxon>Micrococcales</taxon>
        <taxon>Microbacteriaceae</taxon>
        <taxon>Gulosibacter</taxon>
    </lineage>
</organism>
<evidence type="ECO:0000256" key="1">
    <source>
        <dbReference type="SAM" id="MobiDB-lite"/>
    </source>
</evidence>
<gene>
    <name evidence="2" type="ORF">M3M28_10320</name>
</gene>
<proteinExistence type="predicted"/>
<name>A0ABY4MYI0_9MICO</name>
<sequence>MTEQHTNETRMTDHRAPGRRRGWRNAAFALGAVATVAVTLGFSTPAFADEATTQTSVTQTTDAPVTEAVSASTSAESLAALGLLNEQQRADGVADYVDADASSNQVETTALAYNSQFSDNLIELLSV</sequence>
<feature type="compositionally biased region" description="Basic and acidic residues" evidence="1">
    <location>
        <begin position="1"/>
        <end position="16"/>
    </location>
</feature>
<feature type="region of interest" description="Disordered" evidence="1">
    <location>
        <begin position="1"/>
        <end position="20"/>
    </location>
</feature>
<protein>
    <submittedName>
        <fullName evidence="2">Uncharacterized protein</fullName>
    </submittedName>
</protein>
<accession>A0ABY4MYI0</accession>
<dbReference type="EMBL" id="CP097160">
    <property type="protein sequence ID" value="UQN14441.1"/>
    <property type="molecule type" value="Genomic_DNA"/>
</dbReference>
<evidence type="ECO:0000313" key="2">
    <source>
        <dbReference type="EMBL" id="UQN14441.1"/>
    </source>
</evidence>